<keyword evidence="3" id="KW-1185">Reference proteome</keyword>
<name>A0ABR2DAB6_9ROSI</name>
<keyword evidence="1" id="KW-0472">Membrane</keyword>
<accession>A0ABR2DAB6</accession>
<comment type="caution">
    <text evidence="2">The sequence shown here is derived from an EMBL/GenBank/DDBJ whole genome shotgun (WGS) entry which is preliminary data.</text>
</comment>
<dbReference type="EMBL" id="JBBPBM010000032">
    <property type="protein sequence ID" value="KAK8533847.1"/>
    <property type="molecule type" value="Genomic_DNA"/>
</dbReference>
<proteinExistence type="predicted"/>
<keyword evidence="1" id="KW-1133">Transmembrane helix</keyword>
<reference evidence="2 3" key="1">
    <citation type="journal article" date="2024" name="G3 (Bethesda)">
        <title>Genome assembly of Hibiscus sabdariffa L. provides insights into metabolisms of medicinal natural products.</title>
        <authorList>
            <person name="Kim T."/>
        </authorList>
    </citation>
    <scope>NUCLEOTIDE SEQUENCE [LARGE SCALE GENOMIC DNA]</scope>
    <source>
        <strain evidence="2">TK-2024</strain>
        <tissue evidence="2">Old leaves</tissue>
    </source>
</reference>
<dbReference type="Proteomes" id="UP001472677">
    <property type="component" value="Unassembled WGS sequence"/>
</dbReference>
<organism evidence="2 3">
    <name type="scientific">Hibiscus sabdariffa</name>
    <name type="common">roselle</name>
    <dbReference type="NCBI Taxonomy" id="183260"/>
    <lineage>
        <taxon>Eukaryota</taxon>
        <taxon>Viridiplantae</taxon>
        <taxon>Streptophyta</taxon>
        <taxon>Embryophyta</taxon>
        <taxon>Tracheophyta</taxon>
        <taxon>Spermatophyta</taxon>
        <taxon>Magnoliopsida</taxon>
        <taxon>eudicotyledons</taxon>
        <taxon>Gunneridae</taxon>
        <taxon>Pentapetalae</taxon>
        <taxon>rosids</taxon>
        <taxon>malvids</taxon>
        <taxon>Malvales</taxon>
        <taxon>Malvaceae</taxon>
        <taxon>Malvoideae</taxon>
        <taxon>Hibiscus</taxon>
    </lineage>
</organism>
<evidence type="ECO:0000313" key="2">
    <source>
        <dbReference type="EMBL" id="KAK8533847.1"/>
    </source>
</evidence>
<feature type="transmembrane region" description="Helical" evidence="1">
    <location>
        <begin position="56"/>
        <end position="77"/>
    </location>
</feature>
<evidence type="ECO:0000313" key="3">
    <source>
        <dbReference type="Proteomes" id="UP001472677"/>
    </source>
</evidence>
<keyword evidence="1" id="KW-0812">Transmembrane</keyword>
<sequence length="78" mass="8973">MALLRQCKAVTKEWEKNNRTKEPDTIQAIERKCQSIEDDIEMRRSSMESNWTLPSFSAYVLFAWLGGAKGIGLLLVLR</sequence>
<evidence type="ECO:0000256" key="1">
    <source>
        <dbReference type="SAM" id="Phobius"/>
    </source>
</evidence>
<protein>
    <submittedName>
        <fullName evidence="2">Uncharacterized protein</fullName>
    </submittedName>
</protein>
<gene>
    <name evidence="2" type="ORF">V6N12_047250</name>
</gene>